<dbReference type="Gene3D" id="3.30.300.130">
    <property type="entry name" value="Fe-S cluster assembly (FSCA)"/>
    <property type="match status" value="1"/>
</dbReference>
<dbReference type="OrthoDB" id="3684942at2"/>
<name>A0A5B8G1C9_9RHOB</name>
<dbReference type="RefSeq" id="WP_138572538.1">
    <property type="nucleotide sequence ID" value="NZ_CP040818.1"/>
</dbReference>
<dbReference type="SUPFAM" id="SSF117916">
    <property type="entry name" value="Fe-S cluster assembly (FSCA) domain-like"/>
    <property type="match status" value="1"/>
</dbReference>
<dbReference type="EMBL" id="CP040818">
    <property type="protein sequence ID" value="QDL93660.1"/>
    <property type="molecule type" value="Genomic_DNA"/>
</dbReference>
<proteinExistence type="predicted"/>
<sequence>MQPSLATLRAWLAEIPDPEIPAVSLVDLGIIRDVAATEDGVTVTVTPTYAGCPATAVIALDIETALTRRGAGPVQVRQQLSPAWTTDWISPEGREKLRAYGIAPPQPGLASCAGMLAAQKAPCPQCGSADTEMLTPRGSTPCKAQFRCRACAEPFDYFKAI</sequence>
<dbReference type="InterPro" id="IPR052339">
    <property type="entry name" value="Fe-S_Maturation_MIP18"/>
</dbReference>
<dbReference type="KEGG" id="ppru:FDP22_09170"/>
<organism evidence="3 4">
    <name type="scientific">Paroceanicella profunda</name>
    <dbReference type="NCBI Taxonomy" id="2579971"/>
    <lineage>
        <taxon>Bacteria</taxon>
        <taxon>Pseudomonadati</taxon>
        <taxon>Pseudomonadota</taxon>
        <taxon>Alphaproteobacteria</taxon>
        <taxon>Rhodobacterales</taxon>
        <taxon>Paracoccaceae</taxon>
        <taxon>Paroceanicella</taxon>
    </lineage>
</organism>
<dbReference type="AlphaFoldDB" id="A0A5B8G1C9"/>
<dbReference type="PANTHER" id="PTHR42831:SF3">
    <property type="entry name" value="1,2-PHENYLACETYL-COA EPOXIDASE, SUBUNIT D-RELATED"/>
    <property type="match status" value="1"/>
</dbReference>
<dbReference type="PANTHER" id="PTHR42831">
    <property type="entry name" value="FE-S PROTEIN MATURATION AUXILIARY FACTOR YITW"/>
    <property type="match status" value="1"/>
</dbReference>
<evidence type="ECO:0000313" key="3">
    <source>
        <dbReference type="EMBL" id="QDL93660.1"/>
    </source>
</evidence>
<dbReference type="InterPro" id="IPR056572">
    <property type="entry name" value="Zn_ribbon_PaaD"/>
</dbReference>
<dbReference type="Pfam" id="PF23451">
    <property type="entry name" value="Zn_ribbon_PaaD"/>
    <property type="match status" value="1"/>
</dbReference>
<dbReference type="NCBIfam" id="TIGR02159">
    <property type="entry name" value="PA_CoA_Oxy4"/>
    <property type="match status" value="1"/>
</dbReference>
<dbReference type="InterPro" id="IPR011883">
    <property type="entry name" value="PaaD-like"/>
</dbReference>
<dbReference type="Proteomes" id="UP000305888">
    <property type="component" value="Chromosome"/>
</dbReference>
<dbReference type="InterPro" id="IPR034904">
    <property type="entry name" value="FSCA_dom_sf"/>
</dbReference>
<evidence type="ECO:0000259" key="2">
    <source>
        <dbReference type="Pfam" id="PF23451"/>
    </source>
</evidence>
<dbReference type="InterPro" id="IPR002744">
    <property type="entry name" value="MIP18-like"/>
</dbReference>
<feature type="domain" description="MIP18 family-like" evidence="1">
    <location>
        <begin position="7"/>
        <end position="72"/>
    </location>
</feature>
<evidence type="ECO:0000313" key="4">
    <source>
        <dbReference type="Proteomes" id="UP000305888"/>
    </source>
</evidence>
<accession>A0A5B8G1C9</accession>
<feature type="domain" description="PaaD zinc beta ribbon" evidence="2">
    <location>
        <begin position="117"/>
        <end position="159"/>
    </location>
</feature>
<keyword evidence="4" id="KW-1185">Reference proteome</keyword>
<reference evidence="3 4" key="1">
    <citation type="submission" date="2019-06" db="EMBL/GenBank/DDBJ databases">
        <title>Genome sequence of Rhodobacteraceae bacterium D4M1.</title>
        <authorList>
            <person name="Cao J."/>
        </authorList>
    </citation>
    <scope>NUCLEOTIDE SEQUENCE [LARGE SCALE GENOMIC DNA]</scope>
    <source>
        <strain evidence="3 4">D4M1</strain>
    </source>
</reference>
<evidence type="ECO:0000259" key="1">
    <source>
        <dbReference type="Pfam" id="PF01883"/>
    </source>
</evidence>
<protein>
    <submittedName>
        <fullName evidence="3">Phenylacetate-CoA oxygenase subunit PaaJ</fullName>
    </submittedName>
</protein>
<dbReference type="Pfam" id="PF01883">
    <property type="entry name" value="FeS_assembly_P"/>
    <property type="match status" value="1"/>
</dbReference>
<gene>
    <name evidence="3" type="primary">paaJ</name>
    <name evidence="3" type="ORF">FDP22_09170</name>
</gene>